<dbReference type="GO" id="GO:0016020">
    <property type="term" value="C:membrane"/>
    <property type="evidence" value="ECO:0007669"/>
    <property type="project" value="GOC"/>
</dbReference>
<accession>B2IDJ4</accession>
<dbReference type="GO" id="GO:0000287">
    <property type="term" value="F:magnesium ion binding"/>
    <property type="evidence" value="ECO:0007669"/>
    <property type="project" value="UniProtKB-UniRule"/>
</dbReference>
<feature type="binding site" evidence="18">
    <location>
        <position position="237"/>
    </location>
    <ligand>
        <name>UDP-N-acetyl-alpha-D-glucosamine</name>
        <dbReference type="ChEBI" id="CHEBI:57705"/>
    </ligand>
</feature>
<dbReference type="InterPro" id="IPR029044">
    <property type="entry name" value="Nucleotide-diphossugar_trans"/>
</dbReference>
<comment type="function">
    <text evidence="17 18">Catalyzes the last two sequential reactions in the de novo biosynthetic pathway for UDP-N-acetylglucosamine (UDP-GlcNAc). The C-terminal domain catalyzes the transfer of acetyl group from acetyl coenzyme A to glucosamine-1-phosphate (GlcN-1-P) to produce N-acetylglucosamine-1-phosphate (GlcNAc-1-P), which is converted into UDP-GlcNAc by the transfer of uridine 5-monophosphate (from uridine 5-triphosphate), a reaction catalyzed by the N-terminal domain.</text>
</comment>
<comment type="subcellular location">
    <subcellularLocation>
        <location evidence="1 18">Cytoplasm</location>
    </subcellularLocation>
</comment>
<evidence type="ECO:0000256" key="17">
    <source>
        <dbReference type="ARBA" id="ARBA00049628"/>
    </source>
</evidence>
<keyword evidence="13 18" id="KW-0012">Acyltransferase</keyword>
<evidence type="ECO:0000256" key="11">
    <source>
        <dbReference type="ARBA" id="ARBA00022984"/>
    </source>
</evidence>
<evidence type="ECO:0000256" key="8">
    <source>
        <dbReference type="ARBA" id="ARBA00022737"/>
    </source>
</evidence>
<dbReference type="SUPFAM" id="SSF51161">
    <property type="entry name" value="Trimeric LpxA-like enzymes"/>
    <property type="match status" value="1"/>
</dbReference>
<dbReference type="KEGG" id="bid:Bind_1802"/>
<dbReference type="InterPro" id="IPR038009">
    <property type="entry name" value="GlmU_C_LbH"/>
</dbReference>
<dbReference type="Pfam" id="PF12804">
    <property type="entry name" value="NTP_transf_3"/>
    <property type="match status" value="1"/>
</dbReference>
<dbReference type="GO" id="GO:0009245">
    <property type="term" value="P:lipid A biosynthetic process"/>
    <property type="evidence" value="ECO:0007669"/>
    <property type="project" value="UniProtKB-UniRule"/>
</dbReference>
<protein>
    <recommendedName>
        <fullName evidence="18">Bifunctional protein GlmU</fullName>
    </recommendedName>
    <domain>
        <recommendedName>
            <fullName evidence="18">UDP-N-acetylglucosamine pyrophosphorylase</fullName>
            <ecNumber evidence="18">2.7.7.23</ecNumber>
        </recommendedName>
        <alternativeName>
            <fullName evidence="18">N-acetylglucosamine-1-phosphate uridyltransferase</fullName>
        </alternativeName>
    </domain>
    <domain>
        <recommendedName>
            <fullName evidence="18">Glucosamine-1-phosphate N-acetyltransferase</fullName>
            <ecNumber evidence="18">2.3.1.157</ecNumber>
        </recommendedName>
    </domain>
</protein>
<keyword evidence="9 18" id="KW-0460">Magnesium</keyword>
<feature type="region of interest" description="Linker" evidence="18">
    <location>
        <begin position="240"/>
        <end position="260"/>
    </location>
</feature>
<dbReference type="Gene3D" id="3.90.550.10">
    <property type="entry name" value="Spore Coat Polysaccharide Biosynthesis Protein SpsA, Chain A"/>
    <property type="match status" value="1"/>
</dbReference>
<feature type="binding site" evidence="18">
    <location>
        <position position="370"/>
    </location>
    <ligand>
        <name>UDP-N-acetyl-alpha-D-glucosamine</name>
        <dbReference type="ChEBI" id="CHEBI:57705"/>
    </ligand>
</feature>
<evidence type="ECO:0000256" key="2">
    <source>
        <dbReference type="ARBA" id="ARBA00007707"/>
    </source>
</evidence>
<evidence type="ECO:0000256" key="5">
    <source>
        <dbReference type="ARBA" id="ARBA00022679"/>
    </source>
</evidence>
<reference evidence="21" key="1">
    <citation type="submission" date="2008-03" db="EMBL/GenBank/DDBJ databases">
        <title>Complete sequence of chromosome of Beijerinckia indica subsp. indica ATCC 9039.</title>
        <authorList>
            <consortium name="US DOE Joint Genome Institute"/>
            <person name="Copeland A."/>
            <person name="Lucas S."/>
            <person name="Lapidus A."/>
            <person name="Glavina del Rio T."/>
            <person name="Dalin E."/>
            <person name="Tice H."/>
            <person name="Bruce D."/>
            <person name="Goodwin L."/>
            <person name="Pitluck S."/>
            <person name="LaButti K."/>
            <person name="Schmutz J."/>
            <person name="Larimer F."/>
            <person name="Land M."/>
            <person name="Hauser L."/>
            <person name="Kyrpides N."/>
            <person name="Mikhailova N."/>
            <person name="Dunfield P.F."/>
            <person name="Dedysh S.N."/>
            <person name="Liesack W."/>
            <person name="Saw J.H."/>
            <person name="Alam M."/>
            <person name="Chen Y."/>
            <person name="Murrell J.C."/>
            <person name="Richardson P."/>
        </authorList>
    </citation>
    <scope>NUCLEOTIDE SEQUENCE [LARGE SCALE GENOMIC DNA]</scope>
    <source>
        <strain evidence="21">ATCC 9039 / DSM 1715 / NCIMB 8712</strain>
    </source>
</reference>
<evidence type="ECO:0000256" key="3">
    <source>
        <dbReference type="ARBA" id="ARBA00007947"/>
    </source>
</evidence>
<dbReference type="EC" id="2.3.1.157" evidence="18"/>
<dbReference type="GO" id="GO:0008360">
    <property type="term" value="P:regulation of cell shape"/>
    <property type="evidence" value="ECO:0007669"/>
    <property type="project" value="UniProtKB-KW"/>
</dbReference>
<dbReference type="InterPro" id="IPR050065">
    <property type="entry name" value="GlmU-like"/>
</dbReference>
<organism evidence="20 21">
    <name type="scientific">Beijerinckia indica subsp. indica (strain ATCC 9039 / DSM 1715 / NCIMB 8712)</name>
    <dbReference type="NCBI Taxonomy" id="395963"/>
    <lineage>
        <taxon>Bacteria</taxon>
        <taxon>Pseudomonadati</taxon>
        <taxon>Pseudomonadota</taxon>
        <taxon>Alphaproteobacteria</taxon>
        <taxon>Hyphomicrobiales</taxon>
        <taxon>Beijerinckiaceae</taxon>
        <taxon>Beijerinckia</taxon>
    </lineage>
</organism>
<dbReference type="UniPathway" id="UPA00113">
    <property type="reaction ID" value="UER00532"/>
</dbReference>
<feature type="binding site" evidence="18">
    <location>
        <begin position="379"/>
        <end position="380"/>
    </location>
    <ligand>
        <name>acetyl-CoA</name>
        <dbReference type="ChEBI" id="CHEBI:57288"/>
    </ligand>
</feature>
<dbReference type="InterPro" id="IPR001451">
    <property type="entry name" value="Hexapep"/>
</dbReference>
<feature type="binding site" evidence="18">
    <location>
        <position position="165"/>
    </location>
    <ligand>
        <name>UDP-N-acetyl-alpha-D-glucosamine</name>
        <dbReference type="ChEBI" id="CHEBI:57705"/>
    </ligand>
</feature>
<gene>
    <name evidence="18" type="primary">glmU</name>
    <name evidence="20" type="ordered locus">Bind_1802</name>
</gene>
<evidence type="ECO:0000313" key="20">
    <source>
        <dbReference type="EMBL" id="ACB95430.1"/>
    </source>
</evidence>
<keyword evidence="11 18" id="KW-0573">Peptidoglycan synthesis</keyword>
<feature type="binding site" evidence="18">
    <location>
        <position position="398"/>
    </location>
    <ligand>
        <name>acetyl-CoA</name>
        <dbReference type="ChEBI" id="CHEBI:57288"/>
    </ligand>
</feature>
<feature type="binding site" evidence="18">
    <location>
        <position position="31"/>
    </location>
    <ligand>
        <name>UDP-N-acetyl-alpha-D-glucosamine</name>
        <dbReference type="ChEBI" id="CHEBI:57705"/>
    </ligand>
</feature>
<comment type="subunit">
    <text evidence="18">Homotrimer.</text>
</comment>
<dbReference type="CDD" id="cd03353">
    <property type="entry name" value="LbH_GlmU_C"/>
    <property type="match status" value="1"/>
</dbReference>
<evidence type="ECO:0000259" key="19">
    <source>
        <dbReference type="Pfam" id="PF12804"/>
    </source>
</evidence>
<evidence type="ECO:0000256" key="7">
    <source>
        <dbReference type="ARBA" id="ARBA00022723"/>
    </source>
</evidence>
<feature type="binding site" evidence="18">
    <location>
        <position position="180"/>
    </location>
    <ligand>
        <name>UDP-N-acetyl-alpha-D-glucosamine</name>
        <dbReference type="ChEBI" id="CHEBI:57705"/>
    </ligand>
</feature>
<feature type="binding site" evidence="18">
    <location>
        <position position="359"/>
    </location>
    <ligand>
        <name>UDP-N-acetyl-alpha-D-glucosamine</name>
        <dbReference type="ChEBI" id="CHEBI:57705"/>
    </ligand>
</feature>
<evidence type="ECO:0000256" key="12">
    <source>
        <dbReference type="ARBA" id="ARBA00023268"/>
    </source>
</evidence>
<dbReference type="GO" id="GO:0006048">
    <property type="term" value="P:UDP-N-acetylglucosamine biosynthetic process"/>
    <property type="evidence" value="ECO:0007669"/>
    <property type="project" value="UniProtKB-UniPathway"/>
</dbReference>
<dbReference type="HOGENOM" id="CLU_029499_15_2_5"/>
<comment type="cofactor">
    <cofactor evidence="18">
        <name>Mg(2+)</name>
        <dbReference type="ChEBI" id="CHEBI:18420"/>
    </cofactor>
    <text evidence="18">Binds 1 Mg(2+) ion per subunit.</text>
</comment>
<keyword evidence="5 18" id="KW-0808">Transferase</keyword>
<keyword evidence="10 18" id="KW-0133">Cell shape</keyword>
<dbReference type="CDD" id="cd02540">
    <property type="entry name" value="GT2_GlmU_N_bac"/>
    <property type="match status" value="1"/>
</dbReference>
<evidence type="ECO:0000256" key="1">
    <source>
        <dbReference type="ARBA" id="ARBA00004496"/>
    </source>
</evidence>
<feature type="binding site" evidence="18">
    <location>
        <begin position="89"/>
        <end position="90"/>
    </location>
    <ligand>
        <name>UDP-N-acetyl-alpha-D-glucosamine</name>
        <dbReference type="ChEBI" id="CHEBI:57705"/>
    </ligand>
</feature>
<dbReference type="STRING" id="395963.Bind_1802"/>
<comment type="similarity">
    <text evidence="2 18">In the C-terminal section; belongs to the transferase hexapeptide repeat family.</text>
</comment>
<evidence type="ECO:0000256" key="13">
    <source>
        <dbReference type="ARBA" id="ARBA00023315"/>
    </source>
</evidence>
<keyword evidence="6 18" id="KW-0548">Nucleotidyltransferase</keyword>
<dbReference type="GO" id="GO:0009252">
    <property type="term" value="P:peptidoglycan biosynthetic process"/>
    <property type="evidence" value="ECO:0007669"/>
    <property type="project" value="UniProtKB-UniRule"/>
</dbReference>
<comment type="pathway">
    <text evidence="18">Nucleotide-sugar biosynthesis; UDP-N-acetyl-alpha-D-glucosamine biosynthesis; UDP-N-acetyl-alpha-D-glucosamine from N-acetyl-alpha-D-glucosamine 1-phosphate: step 1/1.</text>
</comment>
<dbReference type="RefSeq" id="WP_012384787.1">
    <property type="nucleotide sequence ID" value="NC_010581.1"/>
</dbReference>
<dbReference type="InterPro" id="IPR005882">
    <property type="entry name" value="Bifunctional_GlmU"/>
</dbReference>
<dbReference type="InterPro" id="IPR018357">
    <property type="entry name" value="Hexapep_transf_CS"/>
</dbReference>
<feature type="binding site" evidence="18">
    <location>
        <position position="373"/>
    </location>
    <ligand>
        <name>acetyl-CoA</name>
        <dbReference type="ChEBI" id="CHEBI:57288"/>
    </ligand>
</feature>
<dbReference type="GO" id="GO:0003977">
    <property type="term" value="F:UDP-N-acetylglucosamine diphosphorylase activity"/>
    <property type="evidence" value="ECO:0007669"/>
    <property type="project" value="UniProtKB-UniRule"/>
</dbReference>
<feature type="binding site" evidence="18">
    <location>
        <position position="84"/>
    </location>
    <ligand>
        <name>UDP-N-acetyl-alpha-D-glucosamine</name>
        <dbReference type="ChEBI" id="CHEBI:57705"/>
    </ligand>
</feature>
<evidence type="ECO:0000256" key="6">
    <source>
        <dbReference type="ARBA" id="ARBA00022695"/>
    </source>
</evidence>
<comment type="similarity">
    <text evidence="3 18">In the N-terminal section; belongs to the N-acetylglucosamine-1-phosphate uridyltransferase family.</text>
</comment>
<dbReference type="UniPathway" id="UPA00973"/>
<dbReference type="InterPro" id="IPR011004">
    <property type="entry name" value="Trimer_LpxA-like_sf"/>
</dbReference>
<keyword evidence="21" id="KW-1185">Reference proteome</keyword>
<feature type="binding site" evidence="18">
    <location>
        <position position="114"/>
    </location>
    <ligand>
        <name>Mg(2+)</name>
        <dbReference type="ChEBI" id="CHEBI:18420"/>
    </ligand>
</feature>
<evidence type="ECO:0000256" key="18">
    <source>
        <dbReference type="HAMAP-Rule" id="MF_01631"/>
    </source>
</evidence>
<dbReference type="PANTHER" id="PTHR43584:SF3">
    <property type="entry name" value="BIFUNCTIONAL PROTEIN GLMU"/>
    <property type="match status" value="1"/>
</dbReference>
<feature type="domain" description="MobA-like NTP transferase" evidence="19">
    <location>
        <begin position="14"/>
        <end position="155"/>
    </location>
</feature>
<dbReference type="eggNOG" id="COG1207">
    <property type="taxonomic scope" value="Bacteria"/>
</dbReference>
<dbReference type="AlphaFoldDB" id="B2IDJ4"/>
<dbReference type="GO" id="GO:0019134">
    <property type="term" value="F:glucosamine-1-phosphate N-acetyltransferase activity"/>
    <property type="evidence" value="ECO:0007669"/>
    <property type="project" value="UniProtKB-UniRule"/>
</dbReference>
<dbReference type="NCBIfam" id="NF010933">
    <property type="entry name" value="PRK14353.1"/>
    <property type="match status" value="1"/>
</dbReference>
<feature type="binding site" evidence="18">
    <location>
        <position position="237"/>
    </location>
    <ligand>
        <name>Mg(2+)</name>
        <dbReference type="ChEBI" id="CHEBI:18420"/>
    </ligand>
</feature>
<evidence type="ECO:0000313" key="21">
    <source>
        <dbReference type="Proteomes" id="UP000001695"/>
    </source>
</evidence>
<dbReference type="InterPro" id="IPR025877">
    <property type="entry name" value="MobA-like_NTP_Trfase"/>
</dbReference>
<dbReference type="PANTHER" id="PTHR43584">
    <property type="entry name" value="NUCLEOTIDYL TRANSFERASE"/>
    <property type="match status" value="1"/>
</dbReference>
<evidence type="ECO:0000256" key="4">
    <source>
        <dbReference type="ARBA" id="ARBA00022490"/>
    </source>
</evidence>
<keyword evidence="7 18" id="KW-0479">Metal-binding</keyword>
<comment type="pathway">
    <text evidence="18">Nucleotide-sugar biosynthesis; UDP-N-acetyl-alpha-D-glucosamine biosynthesis; N-acetyl-alpha-D-glucosamine 1-phosphate from alpha-D-glucosamine 6-phosphate (route II): step 2/2.</text>
</comment>
<keyword evidence="8 18" id="KW-0677">Repeat</keyword>
<evidence type="ECO:0000256" key="14">
    <source>
        <dbReference type="ARBA" id="ARBA00023316"/>
    </source>
</evidence>
<evidence type="ECO:0000256" key="9">
    <source>
        <dbReference type="ARBA" id="ARBA00022842"/>
    </source>
</evidence>
<sequence>MTEQTAKSGRRCLAVVLAAGLGSRMKSAQPKVLHALAGRSMLAHVLATLREADVSDIVVVVGPDQEGVAQEAAAMIPHATIAIQAERLGTAHAVLAARKSLEKGFDDLLVVFADTPLVSAETFIAMRAVLAETKAAALVLGFEAADPTGYGRLILEQGQLIAIREERDADPSERALTLCNGGLMALAGEQALGLLDRIGKANAQGEYYLTDIVALARDTGQEAEVLIVPEDEVMGVNDRVQLARAESLLQDRLREKAMRAGATLIDPASIFLSFDTQLDRDVIVEPHVVFGPGVTIGEGARIRAFSHLEEARVGAGAIIGPFARLRPGADLAEAVHIGNFVEIKATKVGAGAKINHLSYIGDASIGAKTNIGAGTITCNYDGFGKFKTEIGAGAFIGSQTALVAPVKVGDGAYVGTGSVITHDVPEDALAIARERQIDKPGWAKAFREKYRK</sequence>
<dbReference type="OrthoDB" id="9775031at2"/>
<comment type="catalytic activity">
    <reaction evidence="16 18">
        <text>N-acetyl-alpha-D-glucosamine 1-phosphate + UTP + H(+) = UDP-N-acetyl-alpha-D-glucosamine + diphosphate</text>
        <dbReference type="Rhea" id="RHEA:13509"/>
        <dbReference type="ChEBI" id="CHEBI:15378"/>
        <dbReference type="ChEBI" id="CHEBI:33019"/>
        <dbReference type="ChEBI" id="CHEBI:46398"/>
        <dbReference type="ChEBI" id="CHEBI:57705"/>
        <dbReference type="ChEBI" id="CHEBI:57776"/>
        <dbReference type="EC" id="2.7.7.23"/>
    </reaction>
</comment>
<feature type="active site" description="Proton acceptor" evidence="18">
    <location>
        <position position="356"/>
    </location>
</feature>
<dbReference type="Pfam" id="PF00132">
    <property type="entry name" value="Hexapep"/>
    <property type="match status" value="1"/>
</dbReference>
<feature type="binding site" evidence="18">
    <location>
        <position position="344"/>
    </location>
    <ligand>
        <name>UDP-N-acetyl-alpha-D-glucosamine</name>
        <dbReference type="ChEBI" id="CHEBI:57705"/>
    </ligand>
</feature>
<keyword evidence="14 18" id="KW-0961">Cell wall biogenesis/degradation</keyword>
<dbReference type="EMBL" id="CP001016">
    <property type="protein sequence ID" value="ACB95430.1"/>
    <property type="molecule type" value="Genomic_DNA"/>
</dbReference>
<dbReference type="Proteomes" id="UP000001695">
    <property type="component" value="Chromosome"/>
</dbReference>
<dbReference type="HAMAP" id="MF_01631">
    <property type="entry name" value="GlmU"/>
    <property type="match status" value="1"/>
</dbReference>
<comment type="caution">
    <text evidence="18">Lacks conserved residue(s) required for the propagation of feature annotation.</text>
</comment>
<comment type="catalytic activity">
    <reaction evidence="15 18">
        <text>alpha-D-glucosamine 1-phosphate + acetyl-CoA = N-acetyl-alpha-D-glucosamine 1-phosphate + CoA + H(+)</text>
        <dbReference type="Rhea" id="RHEA:13725"/>
        <dbReference type="ChEBI" id="CHEBI:15378"/>
        <dbReference type="ChEBI" id="CHEBI:57287"/>
        <dbReference type="ChEBI" id="CHEBI:57288"/>
        <dbReference type="ChEBI" id="CHEBI:57776"/>
        <dbReference type="ChEBI" id="CHEBI:58516"/>
        <dbReference type="EC" id="2.3.1.157"/>
    </reaction>
</comment>
<evidence type="ECO:0000256" key="15">
    <source>
        <dbReference type="ARBA" id="ARBA00048247"/>
    </source>
</evidence>
<dbReference type="GO" id="GO:0071555">
    <property type="term" value="P:cell wall organization"/>
    <property type="evidence" value="ECO:0007669"/>
    <property type="project" value="UniProtKB-KW"/>
</dbReference>
<name>B2IDJ4_BEII9</name>
<feature type="binding site" evidence="18">
    <location>
        <begin position="17"/>
        <end position="20"/>
    </location>
    <ligand>
        <name>UDP-N-acetyl-alpha-D-glucosamine</name>
        <dbReference type="ChEBI" id="CHEBI:57705"/>
    </ligand>
</feature>
<dbReference type="GO" id="GO:0005737">
    <property type="term" value="C:cytoplasm"/>
    <property type="evidence" value="ECO:0007669"/>
    <property type="project" value="UniProtKB-SubCell"/>
</dbReference>
<dbReference type="EC" id="2.7.7.23" evidence="18"/>
<evidence type="ECO:0000256" key="16">
    <source>
        <dbReference type="ARBA" id="ARBA00048493"/>
    </source>
</evidence>
<feature type="binding site" evidence="18">
    <location>
        <position position="433"/>
    </location>
    <ligand>
        <name>acetyl-CoA</name>
        <dbReference type="ChEBI" id="CHEBI:57288"/>
    </ligand>
</feature>
<feature type="region of interest" description="Pyrophosphorylase" evidence="18">
    <location>
        <begin position="1"/>
        <end position="239"/>
    </location>
</feature>
<feature type="binding site" evidence="18">
    <location>
        <position position="151"/>
    </location>
    <ligand>
        <name>UDP-N-acetyl-alpha-D-glucosamine</name>
        <dbReference type="ChEBI" id="CHEBI:57705"/>
    </ligand>
</feature>
<comment type="pathway">
    <text evidence="18">Bacterial outer membrane biogenesis; LPS lipid A biosynthesis.</text>
</comment>
<keyword evidence="4 18" id="KW-0963">Cytoplasm</keyword>
<evidence type="ECO:0000256" key="10">
    <source>
        <dbReference type="ARBA" id="ARBA00022960"/>
    </source>
</evidence>
<feature type="region of interest" description="N-acetyltransferase" evidence="18">
    <location>
        <begin position="261"/>
        <end position="452"/>
    </location>
</feature>
<dbReference type="SUPFAM" id="SSF53448">
    <property type="entry name" value="Nucleotide-diphospho-sugar transferases"/>
    <property type="match status" value="1"/>
</dbReference>
<dbReference type="NCBIfam" id="TIGR01173">
    <property type="entry name" value="glmU"/>
    <property type="match status" value="1"/>
</dbReference>
<dbReference type="GO" id="GO:0000902">
    <property type="term" value="P:cell morphogenesis"/>
    <property type="evidence" value="ECO:0007669"/>
    <property type="project" value="UniProtKB-UniRule"/>
</dbReference>
<dbReference type="Gene3D" id="2.160.10.10">
    <property type="entry name" value="Hexapeptide repeat proteins"/>
    <property type="match status" value="1"/>
</dbReference>
<feature type="binding site" evidence="18">
    <location>
        <position position="326"/>
    </location>
    <ligand>
        <name>UDP-N-acetyl-alpha-D-glucosamine</name>
        <dbReference type="ChEBI" id="CHEBI:57705"/>
    </ligand>
</feature>
<keyword evidence="12 18" id="KW-0511">Multifunctional enzyme</keyword>
<proteinExistence type="inferred from homology"/>
<dbReference type="PROSITE" id="PS00101">
    <property type="entry name" value="HEXAPEP_TRANSFERASES"/>
    <property type="match status" value="1"/>
</dbReference>
<feature type="binding site" evidence="18">
    <location>
        <position position="416"/>
    </location>
    <ligand>
        <name>acetyl-CoA</name>
        <dbReference type="ChEBI" id="CHEBI:57288"/>
    </ligand>
</feature>
<reference evidence="20 21" key="2">
    <citation type="journal article" date="2010" name="J. Bacteriol.">
        <title>Complete genome sequence of Beijerinckia indica subsp. indica.</title>
        <authorList>
            <person name="Tamas I."/>
            <person name="Dedysh S.N."/>
            <person name="Liesack W."/>
            <person name="Stott M.B."/>
            <person name="Alam M."/>
            <person name="Murrell J.C."/>
            <person name="Dunfield P.F."/>
        </authorList>
    </citation>
    <scope>NUCLEOTIDE SEQUENCE [LARGE SCALE GENOMIC DNA]</scope>
    <source>
        <strain evidence="21">ATCC 9039 / DSM 1715 / NCIMB 8712</strain>
    </source>
</reference>